<keyword evidence="6" id="KW-1185">Reference proteome</keyword>
<accession>A0A368JQG5</accession>
<keyword evidence="3" id="KW-1133">Transmembrane helix</keyword>
<evidence type="ECO:0000256" key="3">
    <source>
        <dbReference type="SAM" id="Phobius"/>
    </source>
</evidence>
<keyword evidence="3" id="KW-0812">Transmembrane</keyword>
<name>A0A368JQG5_9BACT</name>
<dbReference type="PANTHER" id="PTHR32309:SF13">
    <property type="entry name" value="FERRIC ENTEROBACTIN TRANSPORT PROTEIN FEPE"/>
    <property type="match status" value="1"/>
</dbReference>
<dbReference type="EMBL" id="QOWE01000011">
    <property type="protein sequence ID" value="RCR68833.1"/>
    <property type="molecule type" value="Genomic_DNA"/>
</dbReference>
<dbReference type="InterPro" id="IPR050445">
    <property type="entry name" value="Bact_polysacc_biosynth/exp"/>
</dbReference>
<evidence type="ECO:0000256" key="2">
    <source>
        <dbReference type="ARBA" id="ARBA00022840"/>
    </source>
</evidence>
<dbReference type="Gene3D" id="3.40.50.300">
    <property type="entry name" value="P-loop containing nucleotide triphosphate hydrolases"/>
    <property type="match status" value="1"/>
</dbReference>
<dbReference type="OrthoDB" id="9794577at2"/>
<evidence type="ECO:0000256" key="1">
    <source>
        <dbReference type="ARBA" id="ARBA00022741"/>
    </source>
</evidence>
<organism evidence="5 6">
    <name type="scientific">Larkinella punicea</name>
    <dbReference type="NCBI Taxonomy" id="2315727"/>
    <lineage>
        <taxon>Bacteria</taxon>
        <taxon>Pseudomonadati</taxon>
        <taxon>Bacteroidota</taxon>
        <taxon>Cytophagia</taxon>
        <taxon>Cytophagales</taxon>
        <taxon>Spirosomataceae</taxon>
        <taxon>Larkinella</taxon>
    </lineage>
</organism>
<comment type="caution">
    <text evidence="5">The sequence shown here is derived from an EMBL/GenBank/DDBJ whole genome shotgun (WGS) entry which is preliminary data.</text>
</comment>
<dbReference type="InterPro" id="IPR005702">
    <property type="entry name" value="Wzc-like_C"/>
</dbReference>
<dbReference type="Pfam" id="PF13807">
    <property type="entry name" value="GNVR"/>
    <property type="match status" value="1"/>
</dbReference>
<dbReference type="RefSeq" id="WP_114406883.1">
    <property type="nucleotide sequence ID" value="NZ_QOWE01000011.1"/>
</dbReference>
<dbReference type="AlphaFoldDB" id="A0A368JQG5"/>
<dbReference type="CDD" id="cd05387">
    <property type="entry name" value="BY-kinase"/>
    <property type="match status" value="1"/>
</dbReference>
<feature type="transmembrane region" description="Helical" evidence="3">
    <location>
        <begin position="30"/>
        <end position="51"/>
    </location>
</feature>
<evidence type="ECO:0000259" key="4">
    <source>
        <dbReference type="Pfam" id="PF13807"/>
    </source>
</evidence>
<evidence type="ECO:0000313" key="5">
    <source>
        <dbReference type="EMBL" id="RCR68833.1"/>
    </source>
</evidence>
<dbReference type="PANTHER" id="PTHR32309">
    <property type="entry name" value="TYROSINE-PROTEIN KINASE"/>
    <property type="match status" value="1"/>
</dbReference>
<dbReference type="Proteomes" id="UP000253383">
    <property type="component" value="Unassembled WGS sequence"/>
</dbReference>
<evidence type="ECO:0000313" key="6">
    <source>
        <dbReference type="Proteomes" id="UP000253383"/>
    </source>
</evidence>
<gene>
    <name evidence="5" type="ORF">DUE52_15240</name>
</gene>
<proteinExistence type="predicted"/>
<keyword evidence="2" id="KW-0067">ATP-binding</keyword>
<sequence length="780" mass="87774">MVNNSYTPYQAYEIAPQPNLRATLMRYLRFWPWFMLSIALMLGAAYAYLLYQPPVFRVHASLLIKDEKKGGVAAENLMKELSLFTKNVSIDDQIEILKSYTLMDRVVKSLGLDVQYYHPTKTYNKEIYGESPIRLLVEKEHPSLFSSELAFTFVDEKTFLLNGYSYPFNQNIKTPYGLLRVFALKPISASTPPVLVSVATHSRAVNSYLNKLSVEPAAKESNVLELSMEETVPDKAEAILNQLVNAYSKEAVFDKNKDANNMLHFIEERLSLIAGELSKVEQEVETYKSTEGITDLSIQAQTFLMTVKENDAQLNEVNMRLSGLADIERYVAKQIGDKSVAPATIGLNDPTLNGLLTKVSELELKRDEMSRMMASNSPMLQSIDSQIRTIKGSINENIQTMRQQLTSSRNHLLANNRRMEGMIRTVPGKERTLLNITRQQVIKNGLYTYLLQKREETALSAASTVSDSRIVDAARTDEGPIAPVKTSIFLIFGCIGLVLPIGFIELKSALNDRVMRRSDVEEFTQVPILGEIVKGSKMSSDNLVFKPRMRSVIGEQIRALRTNLHFLKGEEQRSQVLLFTSCISGEGKSFISLNLGASLAMVERTTVILEMDLRKPQLHKSLHMENLAGISNYLLGEATIDELLQPIMGYNNYFIITAGPLLSNPAELLSSPRLGQLFRELRQRFDYILVDSPPVGLVTDSQVIAPFADVTLFMIRHDHTPKNHLKMVDALYKEQRFQNLSIVLNAIGEGDSHYYNYGYGEYYGGSDPNQQGGKGKHRKT</sequence>
<feature type="domain" description="Tyrosine-protein kinase G-rich" evidence="4">
    <location>
        <begin position="430"/>
        <end position="508"/>
    </location>
</feature>
<protein>
    <submittedName>
        <fullName evidence="5">Capsular biosynthesis protein</fullName>
    </submittedName>
</protein>
<dbReference type="SUPFAM" id="SSF52540">
    <property type="entry name" value="P-loop containing nucleoside triphosphate hydrolases"/>
    <property type="match status" value="1"/>
</dbReference>
<reference evidence="5 6" key="1">
    <citation type="submission" date="2018-07" db="EMBL/GenBank/DDBJ databases">
        <title>Genome analysis of Larkinella rosea.</title>
        <authorList>
            <person name="Zhou Z."/>
            <person name="Wang G."/>
        </authorList>
    </citation>
    <scope>NUCLEOTIDE SEQUENCE [LARGE SCALE GENOMIC DNA]</scope>
    <source>
        <strain evidence="6">zzj9</strain>
    </source>
</reference>
<dbReference type="InterPro" id="IPR027417">
    <property type="entry name" value="P-loop_NTPase"/>
</dbReference>
<dbReference type="GO" id="GO:0005524">
    <property type="term" value="F:ATP binding"/>
    <property type="evidence" value="ECO:0007669"/>
    <property type="project" value="UniProtKB-KW"/>
</dbReference>
<keyword evidence="1" id="KW-0547">Nucleotide-binding</keyword>
<keyword evidence="3" id="KW-0472">Membrane</keyword>
<dbReference type="InterPro" id="IPR032807">
    <property type="entry name" value="GNVR"/>
</dbReference>
<dbReference type="GO" id="GO:0004713">
    <property type="term" value="F:protein tyrosine kinase activity"/>
    <property type="evidence" value="ECO:0007669"/>
    <property type="project" value="TreeGrafter"/>
</dbReference>
<dbReference type="GO" id="GO:0005886">
    <property type="term" value="C:plasma membrane"/>
    <property type="evidence" value="ECO:0007669"/>
    <property type="project" value="TreeGrafter"/>
</dbReference>
<dbReference type="NCBIfam" id="TIGR01007">
    <property type="entry name" value="eps_fam"/>
    <property type="match status" value="1"/>
</dbReference>